<evidence type="ECO:0000313" key="1">
    <source>
        <dbReference type="EMBL" id="AEI44100.1"/>
    </source>
</evidence>
<protein>
    <submittedName>
        <fullName evidence="1">Coat F domain protein</fullName>
    </submittedName>
</protein>
<accession>F8FK59</accession>
<reference evidence="1 2" key="2">
    <citation type="journal article" date="2013" name="Genome Announc.">
        <title>Genome Sequence of Growth-Improving Paenibacillus mucilaginosus Strain KNP414.</title>
        <authorList>
            <person name="Lu J.J."/>
            <person name="Wang J.F."/>
            <person name="Hu X.F."/>
        </authorList>
    </citation>
    <scope>NUCLEOTIDE SEQUENCE [LARGE SCALE GENOMIC DNA]</scope>
    <source>
        <strain evidence="1 2">KNP414</strain>
    </source>
</reference>
<name>F8FK59_PAEMK</name>
<proteinExistence type="predicted"/>
<dbReference type="KEGG" id="pms:KNP414_05576"/>
<gene>
    <name evidence="1" type="ordered locus">KNP414_05576</name>
</gene>
<reference evidence="2" key="1">
    <citation type="submission" date="2011-06" db="EMBL/GenBank/DDBJ databases">
        <title>Complete genome sequence of Paenibacillus mucilaginosus KNP414.</title>
        <authorList>
            <person name="Wang J."/>
            <person name="Hu S."/>
            <person name="Hu X."/>
            <person name="Zhang B."/>
            <person name="Dong D."/>
            <person name="Zhang S."/>
            <person name="Zhao K."/>
            <person name="Wu D."/>
        </authorList>
    </citation>
    <scope>NUCLEOTIDE SEQUENCE [LARGE SCALE GENOMIC DNA]</scope>
    <source>
        <strain evidence="2">KNP414</strain>
    </source>
</reference>
<dbReference type="HOGENOM" id="CLU_191305_0_0_9"/>
<dbReference type="PATRIC" id="fig|1036673.3.peg.5171"/>
<dbReference type="RefSeq" id="WP_013919253.1">
    <property type="nucleotide sequence ID" value="NC_015690.1"/>
</dbReference>
<dbReference type="Proteomes" id="UP000006620">
    <property type="component" value="Chromosome"/>
</dbReference>
<dbReference type="AlphaFoldDB" id="F8FK59"/>
<evidence type="ECO:0000313" key="2">
    <source>
        <dbReference type="Proteomes" id="UP000006620"/>
    </source>
</evidence>
<dbReference type="EMBL" id="CP002869">
    <property type="protein sequence ID" value="AEI44100.1"/>
    <property type="molecule type" value="Genomic_DNA"/>
</dbReference>
<sequence length="78" mass="8859">MHIGGTQIQTPTGRLAPHETIELHELLNFKSLSLIKMKQAVGHIADPQLKQLYLQNIEMTEAQIVELMQLLQYRPVIG</sequence>
<organism evidence="1 2">
    <name type="scientific">Paenibacillus mucilaginosus (strain KNP414)</name>
    <dbReference type="NCBI Taxonomy" id="1036673"/>
    <lineage>
        <taxon>Bacteria</taxon>
        <taxon>Bacillati</taxon>
        <taxon>Bacillota</taxon>
        <taxon>Bacilli</taxon>
        <taxon>Bacillales</taxon>
        <taxon>Paenibacillaceae</taxon>
        <taxon>Paenibacillus</taxon>
    </lineage>
</organism>